<proteinExistence type="predicted"/>
<keyword evidence="3" id="KW-1185">Reference proteome</keyword>
<protein>
    <submittedName>
        <fullName evidence="2">Uncharacterized protein</fullName>
    </submittedName>
</protein>
<evidence type="ECO:0000313" key="2">
    <source>
        <dbReference type="EMBL" id="OMO95105.1"/>
    </source>
</evidence>
<feature type="region of interest" description="Disordered" evidence="1">
    <location>
        <begin position="1"/>
        <end position="25"/>
    </location>
</feature>
<accession>A0A1R3JK00</accession>
<name>A0A1R3JK00_9ROSI</name>
<sequence length="46" mass="5499">MIPLNPQIEPRSEPTSNLRSDETHRRITLIFGKDSKLRKERMKDYT</sequence>
<organism evidence="2 3">
    <name type="scientific">Corchorus olitorius</name>
    <dbReference type="NCBI Taxonomy" id="93759"/>
    <lineage>
        <taxon>Eukaryota</taxon>
        <taxon>Viridiplantae</taxon>
        <taxon>Streptophyta</taxon>
        <taxon>Embryophyta</taxon>
        <taxon>Tracheophyta</taxon>
        <taxon>Spermatophyta</taxon>
        <taxon>Magnoliopsida</taxon>
        <taxon>eudicotyledons</taxon>
        <taxon>Gunneridae</taxon>
        <taxon>Pentapetalae</taxon>
        <taxon>rosids</taxon>
        <taxon>malvids</taxon>
        <taxon>Malvales</taxon>
        <taxon>Malvaceae</taxon>
        <taxon>Grewioideae</taxon>
        <taxon>Apeibeae</taxon>
        <taxon>Corchorus</taxon>
    </lineage>
</organism>
<dbReference type="Proteomes" id="UP000187203">
    <property type="component" value="Unassembled WGS sequence"/>
</dbReference>
<dbReference type="AlphaFoldDB" id="A0A1R3JK00"/>
<comment type="caution">
    <text evidence="2">The sequence shown here is derived from an EMBL/GenBank/DDBJ whole genome shotgun (WGS) entry which is preliminary data.</text>
</comment>
<reference evidence="3" key="1">
    <citation type="submission" date="2013-09" db="EMBL/GenBank/DDBJ databases">
        <title>Corchorus olitorius genome sequencing.</title>
        <authorList>
            <person name="Alam M."/>
            <person name="Haque M.S."/>
            <person name="Islam M.S."/>
            <person name="Emdad E.M."/>
            <person name="Islam M.M."/>
            <person name="Ahmed B."/>
            <person name="Halim A."/>
            <person name="Hossen Q.M.M."/>
            <person name="Hossain M.Z."/>
            <person name="Ahmed R."/>
            <person name="Khan M.M."/>
            <person name="Islam R."/>
            <person name="Rashid M.M."/>
            <person name="Khan S.A."/>
            <person name="Rahman M.S."/>
            <person name="Alam M."/>
            <person name="Yahiya A.S."/>
            <person name="Khan M.S."/>
            <person name="Azam M.S."/>
            <person name="Haque T."/>
            <person name="Lashkar M.Z.H."/>
            <person name="Akhand A.I."/>
            <person name="Morshed G."/>
            <person name="Roy S."/>
            <person name="Uddin K.S."/>
            <person name="Rabeya T."/>
            <person name="Hossain A.S."/>
            <person name="Chowdhury A."/>
            <person name="Snigdha A.R."/>
            <person name="Mortoza M.S."/>
            <person name="Matin S.A."/>
            <person name="Hoque S.M.E."/>
            <person name="Islam M.K."/>
            <person name="Roy D.K."/>
            <person name="Haider R."/>
            <person name="Moosa M.M."/>
            <person name="Elias S.M."/>
            <person name="Hasan A.M."/>
            <person name="Jahan S."/>
            <person name="Shafiuddin M."/>
            <person name="Mahmood N."/>
            <person name="Shommy N.S."/>
        </authorList>
    </citation>
    <scope>NUCLEOTIDE SEQUENCE [LARGE SCALE GENOMIC DNA]</scope>
    <source>
        <strain evidence="3">cv. O-4</strain>
    </source>
</reference>
<evidence type="ECO:0000256" key="1">
    <source>
        <dbReference type="SAM" id="MobiDB-lite"/>
    </source>
</evidence>
<evidence type="ECO:0000313" key="3">
    <source>
        <dbReference type="Proteomes" id="UP000187203"/>
    </source>
</evidence>
<dbReference type="EMBL" id="AWUE01015895">
    <property type="protein sequence ID" value="OMO95105.1"/>
    <property type="molecule type" value="Genomic_DNA"/>
</dbReference>
<gene>
    <name evidence="2" type="ORF">COLO4_16069</name>
</gene>